<keyword evidence="2" id="KW-1185">Reference proteome</keyword>
<organism evidence="1 2">
    <name type="scientific">Thelohanellus kitauei</name>
    <name type="common">Myxosporean</name>
    <dbReference type="NCBI Taxonomy" id="669202"/>
    <lineage>
        <taxon>Eukaryota</taxon>
        <taxon>Metazoa</taxon>
        <taxon>Cnidaria</taxon>
        <taxon>Myxozoa</taxon>
        <taxon>Myxosporea</taxon>
        <taxon>Bivalvulida</taxon>
        <taxon>Platysporina</taxon>
        <taxon>Myxobolidae</taxon>
        <taxon>Thelohanellus</taxon>
    </lineage>
</organism>
<dbReference type="AlphaFoldDB" id="A0A0C2IV78"/>
<evidence type="ECO:0000313" key="1">
    <source>
        <dbReference type="EMBL" id="KII69284.1"/>
    </source>
</evidence>
<reference evidence="1 2" key="1">
    <citation type="journal article" date="2014" name="Genome Biol. Evol.">
        <title>The genome of the myxosporean Thelohanellus kitauei shows adaptations to nutrient acquisition within its fish host.</title>
        <authorList>
            <person name="Yang Y."/>
            <person name="Xiong J."/>
            <person name="Zhou Z."/>
            <person name="Huo F."/>
            <person name="Miao W."/>
            <person name="Ran C."/>
            <person name="Liu Y."/>
            <person name="Zhang J."/>
            <person name="Feng J."/>
            <person name="Wang M."/>
            <person name="Wang M."/>
            <person name="Wang L."/>
            <person name="Yao B."/>
        </authorList>
    </citation>
    <scope>NUCLEOTIDE SEQUENCE [LARGE SCALE GENOMIC DNA]</scope>
    <source>
        <strain evidence="1">Wuqing</strain>
    </source>
</reference>
<comment type="caution">
    <text evidence="1">The sequence shown here is derived from an EMBL/GenBank/DDBJ whole genome shotgun (WGS) entry which is preliminary data.</text>
</comment>
<dbReference type="Proteomes" id="UP000031668">
    <property type="component" value="Unassembled WGS sequence"/>
</dbReference>
<proteinExistence type="predicted"/>
<sequence>MEFAQIESEKLSFKSASSLNFKTRIISGSQKYLRTHSIGMYQMIASAYKKDTSKKNSISAVSQRNFEKSPNGKNIEKLWDSKQNFFNDTVEDCSIALQNLSDRFH</sequence>
<protein>
    <submittedName>
        <fullName evidence="1">Uncharacterized protein</fullName>
    </submittedName>
</protein>
<dbReference type="EMBL" id="JWZT01002478">
    <property type="protein sequence ID" value="KII69284.1"/>
    <property type="molecule type" value="Genomic_DNA"/>
</dbReference>
<name>A0A0C2IV78_THEKT</name>
<gene>
    <name evidence="1" type="ORF">RF11_04062</name>
</gene>
<evidence type="ECO:0000313" key="2">
    <source>
        <dbReference type="Proteomes" id="UP000031668"/>
    </source>
</evidence>
<accession>A0A0C2IV78</accession>